<dbReference type="EMBL" id="FWFK01000004">
    <property type="protein sequence ID" value="SLN49710.1"/>
    <property type="molecule type" value="Genomic_DNA"/>
</dbReference>
<keyword evidence="2" id="KW-1185">Reference proteome</keyword>
<proteinExistence type="predicted"/>
<name>A0A1X6ZFT3_9RHOB</name>
<gene>
    <name evidence="1" type="ORF">ROJ8625_02444</name>
</gene>
<accession>A0A1X6ZFT3</accession>
<organism evidence="1 2">
    <name type="scientific">Roseivivax jejudonensis</name>
    <dbReference type="NCBI Taxonomy" id="1529041"/>
    <lineage>
        <taxon>Bacteria</taxon>
        <taxon>Pseudomonadati</taxon>
        <taxon>Pseudomonadota</taxon>
        <taxon>Alphaproteobacteria</taxon>
        <taxon>Rhodobacterales</taxon>
        <taxon>Roseobacteraceae</taxon>
        <taxon>Roseivivax</taxon>
    </lineage>
</organism>
<reference evidence="1 2" key="1">
    <citation type="submission" date="2017-03" db="EMBL/GenBank/DDBJ databases">
        <authorList>
            <person name="Afonso C.L."/>
            <person name="Miller P.J."/>
            <person name="Scott M.A."/>
            <person name="Spackman E."/>
            <person name="Goraichik I."/>
            <person name="Dimitrov K.M."/>
            <person name="Suarez D.L."/>
            <person name="Swayne D.E."/>
        </authorList>
    </citation>
    <scope>NUCLEOTIDE SEQUENCE [LARGE SCALE GENOMIC DNA]</scope>
    <source>
        <strain evidence="1 2">CECT 8625</strain>
    </source>
</reference>
<evidence type="ECO:0000313" key="2">
    <source>
        <dbReference type="Proteomes" id="UP000193570"/>
    </source>
</evidence>
<protein>
    <submittedName>
        <fullName evidence="1">Uncharacterized protein</fullName>
    </submittedName>
</protein>
<dbReference type="OrthoDB" id="7853199at2"/>
<dbReference type="RefSeq" id="WP_085792135.1">
    <property type="nucleotide sequence ID" value="NZ_FWFK01000004.1"/>
</dbReference>
<evidence type="ECO:0000313" key="1">
    <source>
        <dbReference type="EMBL" id="SLN49710.1"/>
    </source>
</evidence>
<dbReference type="AlphaFoldDB" id="A0A1X6ZFT3"/>
<sequence length="148" mass="16134">MSEVDIALLLCGLLAGGEVETRRHFEAVGEARHVRVDCETDRHVIEIGLDKASSRDSLHQAIFAAELTGKTPLVILIDRDGVEGRYEYETRRVAARVGVGYARCAGHVVERWRATQPWRDAVAGWDVPRAGPVRSLCDLASLATDAGG</sequence>
<dbReference type="Proteomes" id="UP000193570">
    <property type="component" value="Unassembled WGS sequence"/>
</dbReference>